<protein>
    <recommendedName>
        <fullName evidence="5">SfiI-subtelomeric related protein family member</fullName>
    </recommendedName>
</protein>
<dbReference type="Pfam" id="PF04385">
    <property type="entry name" value="FAINT"/>
    <property type="match status" value="2"/>
</dbReference>
<evidence type="ECO:0008006" key="5">
    <source>
        <dbReference type="Google" id="ProtNLM"/>
    </source>
</evidence>
<gene>
    <name evidence="4" type="ORF">TAT_000233900</name>
    <name evidence="3" type="ORF">TAV_000234000</name>
</gene>
<evidence type="ECO:0000313" key="3">
    <source>
        <dbReference type="EMBL" id="SVP92544.1"/>
    </source>
</evidence>
<name>A0A3B0NFL6_THEAN</name>
<reference evidence="4" key="1">
    <citation type="submission" date="2018-07" db="EMBL/GenBank/DDBJ databases">
        <authorList>
            <person name="Quirk P.G."/>
            <person name="Krulwich T.A."/>
        </authorList>
    </citation>
    <scope>NUCLEOTIDE SEQUENCE</scope>
    <source>
        <strain evidence="4">Anand</strain>
    </source>
</reference>
<dbReference type="InterPro" id="IPR007480">
    <property type="entry name" value="DUF529"/>
</dbReference>
<sequence>MIKLLLVLITLRSVICGVFDFGSDKCLNTFTDRVKVGDTFVNTYRPKNVKKIVMSESKSITLSVTHQLTLLMLVLKDNEVRQAQITCSDSTRNHELFDMFYLQQEGKWEPVSSQIFDSNFIQLAQNVKKFDLLKLEEGWYKCSGVDSEILCQIEDNYLVESVVIGDSVLWLNDNNLEVFAIAIALKTGQKSNKLMCKIYFTSQKSSNIVEIEKQINDSNSNTINYILSKLPTKSEETEVTLPTKSEETEVTLPTKSEETEVTLPTKSEETEVTLPTKSEETEVTLPTKSEETEVREPVSSPTTLAQAKDGIKLASKLIDIRLDCDEDSVDPTHTVNGYISLGLNTIKYEPRPGVKVLCLRDGNARIWESYGEDKILKSATFYNFENSNIFLEINYTLKCKKCFGCTTSSDKVKYYMKDGTWFTLTDNEFFTQISELKDIATQNTSLSGVNKSASFAAKLLSTLPVGENESDNRLRNINLIFENQEQNQYNISGYLMDGLETSFYEPKPNCLVKELMDKGVRIWDNDKGKKVFKHAKFSYKGNSHIYLEVLYSDIGEQGTKPSNKTDYFIKRAKWFSSPQDDFYRELDALIDKVTMRNVIVHEKMTFDEHIQKLKFHRQRKNDKNWLIRIFKREPEVVITDESTPIECNIFEVDKEKFTIEVNNKEAFGIYTPKIGFALTRLFDEDRLIWYQEKDGLGCTTFYIDLSGENPLLHLLVDDPLDSHKYYKKHENNWHIIDEKEYEEIRKSPKGKVSQSDFHRIS</sequence>
<dbReference type="EMBL" id="UIVS01000003">
    <property type="protein sequence ID" value="SVP92544.1"/>
    <property type="molecule type" value="Genomic_DNA"/>
</dbReference>
<evidence type="ECO:0000256" key="1">
    <source>
        <dbReference type="SAM" id="MobiDB-lite"/>
    </source>
</evidence>
<dbReference type="VEuPathDB" id="PiroplasmaDB:TA03305"/>
<proteinExistence type="predicted"/>
<dbReference type="AlphaFoldDB" id="A0A3B0NFL6"/>
<evidence type="ECO:0000256" key="2">
    <source>
        <dbReference type="SAM" id="SignalP"/>
    </source>
</evidence>
<feature type="chain" id="PRO_5036335435" description="SfiI-subtelomeric related protein family member" evidence="2">
    <location>
        <begin position="17"/>
        <end position="761"/>
    </location>
</feature>
<feature type="region of interest" description="Disordered" evidence="1">
    <location>
        <begin position="236"/>
        <end position="303"/>
    </location>
</feature>
<evidence type="ECO:0000313" key="4">
    <source>
        <dbReference type="EMBL" id="SVP93348.1"/>
    </source>
</evidence>
<accession>A0A3B0NFL6</accession>
<organism evidence="4">
    <name type="scientific">Theileria annulata</name>
    <dbReference type="NCBI Taxonomy" id="5874"/>
    <lineage>
        <taxon>Eukaryota</taxon>
        <taxon>Sar</taxon>
        <taxon>Alveolata</taxon>
        <taxon>Apicomplexa</taxon>
        <taxon>Aconoidasida</taxon>
        <taxon>Piroplasmida</taxon>
        <taxon>Theileriidae</taxon>
        <taxon>Theileria</taxon>
    </lineage>
</organism>
<feature type="signal peptide" evidence="2">
    <location>
        <begin position="1"/>
        <end position="16"/>
    </location>
</feature>
<dbReference type="EMBL" id="UIVT01000003">
    <property type="protein sequence ID" value="SVP93348.1"/>
    <property type="molecule type" value="Genomic_DNA"/>
</dbReference>
<keyword evidence="2" id="KW-0732">Signal</keyword>